<feature type="transmembrane region" description="Helical" evidence="2">
    <location>
        <begin position="238"/>
        <end position="260"/>
    </location>
</feature>
<comment type="caution">
    <text evidence="3">The sequence shown here is derived from an EMBL/GenBank/DDBJ whole genome shotgun (WGS) entry which is preliminary data.</text>
</comment>
<keyword evidence="2" id="KW-0812">Transmembrane</keyword>
<feature type="transmembrane region" description="Helical" evidence="2">
    <location>
        <begin position="346"/>
        <end position="367"/>
    </location>
</feature>
<evidence type="ECO:0000256" key="2">
    <source>
        <dbReference type="SAM" id="Phobius"/>
    </source>
</evidence>
<protein>
    <submittedName>
        <fullName evidence="3">Uncharacterized protein</fullName>
    </submittedName>
</protein>
<gene>
    <name evidence="3" type="ORF">APR03_000055</name>
</gene>
<dbReference type="Proteomes" id="UP001139493">
    <property type="component" value="Unassembled WGS sequence"/>
</dbReference>
<dbReference type="EMBL" id="JAMTCS010000001">
    <property type="protein sequence ID" value="MCP2262732.1"/>
    <property type="molecule type" value="Genomic_DNA"/>
</dbReference>
<evidence type="ECO:0000313" key="4">
    <source>
        <dbReference type="Proteomes" id="UP001139493"/>
    </source>
</evidence>
<accession>A0A9X2FWT6</accession>
<organism evidence="3 4">
    <name type="scientific">Promicromonospora thailandica</name>
    <dbReference type="NCBI Taxonomy" id="765201"/>
    <lineage>
        <taxon>Bacteria</taxon>
        <taxon>Bacillati</taxon>
        <taxon>Actinomycetota</taxon>
        <taxon>Actinomycetes</taxon>
        <taxon>Micrococcales</taxon>
        <taxon>Promicromonosporaceae</taxon>
        <taxon>Promicromonospora</taxon>
    </lineage>
</organism>
<evidence type="ECO:0000313" key="3">
    <source>
        <dbReference type="EMBL" id="MCP2262732.1"/>
    </source>
</evidence>
<feature type="region of interest" description="Disordered" evidence="1">
    <location>
        <begin position="437"/>
        <end position="465"/>
    </location>
</feature>
<dbReference type="RefSeq" id="WP_253831616.1">
    <property type="nucleotide sequence ID" value="NZ_JAMTCS010000001.1"/>
</dbReference>
<reference evidence="3" key="1">
    <citation type="submission" date="2022-06" db="EMBL/GenBank/DDBJ databases">
        <title>Genomic Encyclopedia of Archaeal and Bacterial Type Strains, Phase II (KMG-II): from individual species to whole genera.</title>
        <authorList>
            <person name="Goeker M."/>
        </authorList>
    </citation>
    <scope>NUCLEOTIDE SEQUENCE</scope>
    <source>
        <strain evidence="3">DSM 26652</strain>
    </source>
</reference>
<evidence type="ECO:0000256" key="1">
    <source>
        <dbReference type="SAM" id="MobiDB-lite"/>
    </source>
</evidence>
<feature type="transmembrane region" description="Helical" evidence="2">
    <location>
        <begin position="395"/>
        <end position="416"/>
    </location>
</feature>
<feature type="transmembrane region" description="Helical" evidence="2">
    <location>
        <begin position="163"/>
        <end position="184"/>
    </location>
</feature>
<proteinExistence type="predicted"/>
<feature type="transmembrane region" description="Helical" evidence="2">
    <location>
        <begin position="32"/>
        <end position="53"/>
    </location>
</feature>
<name>A0A9X2FWT6_9MICO</name>
<feature type="compositionally biased region" description="Basic and acidic residues" evidence="1">
    <location>
        <begin position="440"/>
        <end position="449"/>
    </location>
</feature>
<feature type="transmembrane region" description="Helical" evidence="2">
    <location>
        <begin position="280"/>
        <end position="308"/>
    </location>
</feature>
<keyword evidence="2" id="KW-0472">Membrane</keyword>
<dbReference type="AlphaFoldDB" id="A0A9X2FWT6"/>
<keyword evidence="4" id="KW-1185">Reference proteome</keyword>
<feature type="transmembrane region" description="Helical" evidence="2">
    <location>
        <begin position="73"/>
        <end position="95"/>
    </location>
</feature>
<feature type="transmembrane region" description="Helical" evidence="2">
    <location>
        <begin position="132"/>
        <end position="157"/>
    </location>
</feature>
<keyword evidence="2" id="KW-1133">Transmembrane helix</keyword>
<sequence>MTTRRPAAVEPHWRVYPVSFVGRLVNGAINALGPFLLGIGASFVLLLAVAMVGEEALSGEPAVSSALDQLARAGMVPVLVLALGGGAVTTVLFALRQVITSRALVRAARGGAPRAAVPHPSQVDLVAAQPPFLAFFIMSVLVAGIGLLMAVIAAFTVDGSELPILWGFLAATGVGGVFVLLALAGRPAHHRRRREIAAHWTTADEQAAWRRAASARPAGDDEAELPPDLQRLRRRATWYEYVGIVCFALGFSLMQLWLFVTHPYRTRTEAGPRVEYAEGIEVVLVAGIWVFASFMVVAVALLVVGFFADSAVQRREQQILREALAAPDAPRPQRTLLRKYADHQPVVFAQALAFLAALGTTFGWAVYSLGTGGMADVATLYGDADETFGGFVPQALVTLAGSVAVVVAAVVWDVVAAARGYELRSRVVERWPVKPAPRMIGEDGKKRPDPASTGPSLTPKARTAR</sequence>